<name>A0ABQ7LGU7_BRACM</name>
<dbReference type="Proteomes" id="UP000823674">
    <property type="component" value="Chromosome A09"/>
</dbReference>
<accession>A0ABQ7LGU7</accession>
<evidence type="ECO:0000256" key="1">
    <source>
        <dbReference type="SAM" id="MobiDB-lite"/>
    </source>
</evidence>
<proteinExistence type="predicted"/>
<feature type="non-terminal residue" evidence="2">
    <location>
        <position position="999"/>
    </location>
</feature>
<comment type="caution">
    <text evidence="2">The sequence shown here is derived from an EMBL/GenBank/DDBJ whole genome shotgun (WGS) entry which is preliminary data.</text>
</comment>
<keyword evidence="3" id="KW-1185">Reference proteome</keyword>
<feature type="region of interest" description="Disordered" evidence="1">
    <location>
        <begin position="939"/>
        <end position="963"/>
    </location>
</feature>
<feature type="region of interest" description="Disordered" evidence="1">
    <location>
        <begin position="806"/>
        <end position="840"/>
    </location>
</feature>
<dbReference type="EMBL" id="JADBGQ010000008">
    <property type="protein sequence ID" value="KAG5384471.1"/>
    <property type="molecule type" value="Genomic_DNA"/>
</dbReference>
<feature type="region of interest" description="Disordered" evidence="1">
    <location>
        <begin position="44"/>
        <end position="70"/>
    </location>
</feature>
<gene>
    <name evidence="2" type="primary">A09g509280.1_BraROA</name>
    <name evidence="2" type="ORF">IGI04_035941</name>
</gene>
<protein>
    <submittedName>
        <fullName evidence="2">Uncharacterized protein</fullName>
    </submittedName>
</protein>
<reference evidence="2 3" key="1">
    <citation type="submission" date="2021-03" db="EMBL/GenBank/DDBJ databases">
        <authorList>
            <person name="King G.J."/>
            <person name="Bancroft I."/>
            <person name="Baten A."/>
            <person name="Bloomfield J."/>
            <person name="Borpatragohain P."/>
            <person name="He Z."/>
            <person name="Irish N."/>
            <person name="Irwin J."/>
            <person name="Liu K."/>
            <person name="Mauleon R.P."/>
            <person name="Moore J."/>
            <person name="Morris R."/>
            <person name="Ostergaard L."/>
            <person name="Wang B."/>
            <person name="Wells R."/>
        </authorList>
    </citation>
    <scope>NUCLEOTIDE SEQUENCE [LARGE SCALE GENOMIC DNA]</scope>
    <source>
        <strain evidence="2">R-o-18</strain>
        <tissue evidence="2">Leaf</tissue>
    </source>
</reference>
<sequence length="999" mass="113755">MTVLVCRKKQTGGSDPRRRLLQFDVQQFCDNFVKGVDKALKDVSKSQKKSTSTRAPVAEPSFSISKKTQGESENCFEEFKDFSDSSPIFDETDEEPIESLMSCEESCDLPYLESEFINDNEQVNLELTVLQPEHPSSLVLSQQVFEEEPLDIPHQCPCLDTWISLDEVPEPIFDVEDEPDPVFDEEATSIIYTFMESHLCFDSGTTIVPSSPAPLLPDLQEHCEKSELVISLSDMFDKISSLDPDLLSFETDKTWHFLRSFRDNGVVLSSDEILVYNTFFEKCLELLINDSHTELKLVCSDVGKDMPILKMNIVVAYLDKILERQVQPLRIESIDRAQQPEFWRSFVETGYLDASDRGSVQEGYRNSTKVFCLESNFKRQPTHQGLTEAWNRMKIFTDEEVMNFPNRRFFSPSIREYQISKGDSCPIKNRPEPKPILHEPKLTCLMLAHVLDDYPKGLDPDLDVLKMEKPFDYFFGRFDVVSLVALNKHDKHDQFLRRASTNGRQSTWNSLIKMTSKLQGSFCPFYSFTEFSLNFNSFVSDLSLFDICTLDLRTNPFDEGGNDRLRSTDQYMEPNQHGDQNVLKISTELWELWLEPWPDDRFHCTGLCLHRPVFHLMKNSLDGIAFGHTNPELGHCYTFLDSTACTARIPTIEPESETDVPILLKSIATQFCAVRTARTTSLRLHQYPCPDDRIHQTGAHISRTDWHFKSNGQDRFGFGRVELKIGRDTLKLATLDCPACVLAQSVGHASGYNEPGRNLKGFSPVKVTLLSFLVRLSPSFDPSFVGQFSILSDLSSYQPYRKSDPYFGSIMDTRQRDREKDKKKELAPGERTPKGTLNQGPGRFSIQVLGLWPDCSWSDLDVLPNHAYLDLMLGYRPYECALCLVWFQDRTWTVVRERHREVSGHGKMCGEWVIVDRCEILIAYCATCELMLDQGTKRTKSRKGKESAGGSGPVIGDGANTTQVLPTQTGLVNEETGEPLAMFLPTEVQVDNLGEQQEE</sequence>
<organism evidence="2 3">
    <name type="scientific">Brassica rapa subsp. trilocularis</name>
    <dbReference type="NCBI Taxonomy" id="1813537"/>
    <lineage>
        <taxon>Eukaryota</taxon>
        <taxon>Viridiplantae</taxon>
        <taxon>Streptophyta</taxon>
        <taxon>Embryophyta</taxon>
        <taxon>Tracheophyta</taxon>
        <taxon>Spermatophyta</taxon>
        <taxon>Magnoliopsida</taxon>
        <taxon>eudicotyledons</taxon>
        <taxon>Gunneridae</taxon>
        <taxon>Pentapetalae</taxon>
        <taxon>rosids</taxon>
        <taxon>malvids</taxon>
        <taxon>Brassicales</taxon>
        <taxon>Brassicaceae</taxon>
        <taxon>Brassiceae</taxon>
        <taxon>Brassica</taxon>
    </lineage>
</organism>
<evidence type="ECO:0000313" key="2">
    <source>
        <dbReference type="EMBL" id="KAG5384471.1"/>
    </source>
</evidence>
<feature type="compositionally biased region" description="Basic and acidic residues" evidence="1">
    <location>
        <begin position="813"/>
        <end position="833"/>
    </location>
</feature>
<evidence type="ECO:0000313" key="3">
    <source>
        <dbReference type="Proteomes" id="UP000823674"/>
    </source>
</evidence>